<dbReference type="SUPFAM" id="SSF54427">
    <property type="entry name" value="NTF2-like"/>
    <property type="match status" value="1"/>
</dbReference>
<proteinExistence type="predicted"/>
<dbReference type="Proteomes" id="UP001184230">
    <property type="component" value="Unassembled WGS sequence"/>
</dbReference>
<dbReference type="InterPro" id="IPR037401">
    <property type="entry name" value="SnoaL-like"/>
</dbReference>
<dbReference type="Gene3D" id="3.10.450.50">
    <property type="match status" value="1"/>
</dbReference>
<dbReference type="InterPro" id="IPR032710">
    <property type="entry name" value="NTF2-like_dom_sf"/>
</dbReference>
<evidence type="ECO:0000313" key="3">
    <source>
        <dbReference type="Proteomes" id="UP001184230"/>
    </source>
</evidence>
<sequence length="141" mass="15964">MTEEESNNVALLEKGYAFWHQSKADCEGVSCWMDLLSEDVQWRSLAAGAAGVEFTLACRSKDEVQRYFQDLGKDWEMVSYNVHEFIAQGDRVVMLGSCEWKHRSTGKIMKSPKADVHRLRDGKVVDFMEFYDTAAALEAAG</sequence>
<evidence type="ECO:0000259" key="1">
    <source>
        <dbReference type="Pfam" id="PF12680"/>
    </source>
</evidence>
<dbReference type="PANTHER" id="PTHR41252:SF1">
    <property type="entry name" value="BLR2505 PROTEIN"/>
    <property type="match status" value="1"/>
</dbReference>
<gene>
    <name evidence="2" type="ORF">J2739_004690</name>
</gene>
<keyword evidence="3" id="KW-1185">Reference proteome</keyword>
<dbReference type="Pfam" id="PF12680">
    <property type="entry name" value="SnoaL_2"/>
    <property type="match status" value="1"/>
</dbReference>
<dbReference type="RefSeq" id="WP_309906119.1">
    <property type="nucleotide sequence ID" value="NZ_JAVDRF010000012.1"/>
</dbReference>
<dbReference type="EMBL" id="JAVDRF010000012">
    <property type="protein sequence ID" value="MDR6538897.1"/>
    <property type="molecule type" value="Genomic_DNA"/>
</dbReference>
<accession>A0ABU1NKN5</accession>
<evidence type="ECO:0000313" key="2">
    <source>
        <dbReference type="EMBL" id="MDR6538897.1"/>
    </source>
</evidence>
<reference evidence="2 3" key="1">
    <citation type="submission" date="2023-07" db="EMBL/GenBank/DDBJ databases">
        <title>Sorghum-associated microbial communities from plants grown in Nebraska, USA.</title>
        <authorList>
            <person name="Schachtman D."/>
        </authorList>
    </citation>
    <scope>NUCLEOTIDE SEQUENCE [LARGE SCALE GENOMIC DNA]</scope>
    <source>
        <strain evidence="2 3">DS1781</strain>
    </source>
</reference>
<dbReference type="PANTHER" id="PTHR41252">
    <property type="entry name" value="BLR2505 PROTEIN"/>
    <property type="match status" value="1"/>
</dbReference>
<feature type="domain" description="SnoaL-like" evidence="1">
    <location>
        <begin position="32"/>
        <end position="126"/>
    </location>
</feature>
<organism evidence="2 3">
    <name type="scientific">Variovorax soli</name>
    <dbReference type="NCBI Taxonomy" id="376815"/>
    <lineage>
        <taxon>Bacteria</taxon>
        <taxon>Pseudomonadati</taxon>
        <taxon>Pseudomonadota</taxon>
        <taxon>Betaproteobacteria</taxon>
        <taxon>Burkholderiales</taxon>
        <taxon>Comamonadaceae</taxon>
        <taxon>Variovorax</taxon>
    </lineage>
</organism>
<comment type="caution">
    <text evidence="2">The sequence shown here is derived from an EMBL/GenBank/DDBJ whole genome shotgun (WGS) entry which is preliminary data.</text>
</comment>
<name>A0ABU1NKN5_9BURK</name>
<protein>
    <submittedName>
        <fullName evidence="2">Ketosteroid isomerase-like protein</fullName>
    </submittedName>
</protein>